<reference evidence="4 5" key="1">
    <citation type="journal article" date="2023" name="Int. J. Syst. Evol. Microbiol.">
        <title>The observation of taxonomic boundaries for the 16SrII and 16SrXXV phytoplasmas using genome-based delimitation.</title>
        <authorList>
            <person name="Rodrigues Jardim B."/>
            <person name="Tran-Nguyen L.T.T."/>
            <person name="Gambley C."/>
            <person name="Al-Sadi A.M."/>
            <person name="Al-Subhi A.M."/>
            <person name="Foissac X."/>
            <person name="Salar P."/>
            <person name="Cai H."/>
            <person name="Yang J.Y."/>
            <person name="Davis R."/>
            <person name="Jones L."/>
            <person name="Rodoni B."/>
            <person name="Constable F.E."/>
        </authorList>
    </citation>
    <scope>NUCLEOTIDE SEQUENCE [LARGE SCALE GENOMIC DNA]</scope>
    <source>
        <strain evidence="4">BAWM-OMN-P26</strain>
    </source>
</reference>
<keyword evidence="2" id="KW-0812">Transmembrane</keyword>
<dbReference type="PANTHER" id="PTHR23076">
    <property type="entry name" value="METALLOPROTEASE M41 FTSH"/>
    <property type="match status" value="1"/>
</dbReference>
<keyword evidence="5" id="KW-1185">Reference proteome</keyword>
<dbReference type="SMART" id="SM00382">
    <property type="entry name" value="AAA"/>
    <property type="match status" value="1"/>
</dbReference>
<comment type="similarity">
    <text evidence="1">Belongs to the AAA ATPase family.</text>
</comment>
<dbReference type="InterPro" id="IPR003593">
    <property type="entry name" value="AAA+_ATPase"/>
</dbReference>
<keyword evidence="1" id="KW-0067">ATP-binding</keyword>
<comment type="caution">
    <text evidence="4">The sequence shown here is derived from an EMBL/GenBank/DDBJ whole genome shotgun (WGS) entry which is preliminary data.</text>
</comment>
<dbReference type="Gene3D" id="3.40.50.300">
    <property type="entry name" value="P-loop containing nucleotide triphosphate hydrolases"/>
    <property type="match status" value="1"/>
</dbReference>
<dbReference type="GO" id="GO:0016887">
    <property type="term" value="F:ATP hydrolysis activity"/>
    <property type="evidence" value="ECO:0007669"/>
    <property type="project" value="InterPro"/>
</dbReference>
<keyword evidence="1" id="KW-0547">Nucleotide-binding</keyword>
<evidence type="ECO:0000313" key="4">
    <source>
        <dbReference type="EMBL" id="MDO8054605.1"/>
    </source>
</evidence>
<dbReference type="Pfam" id="PF00004">
    <property type="entry name" value="AAA"/>
    <property type="match status" value="1"/>
</dbReference>
<dbReference type="PROSITE" id="PS00674">
    <property type="entry name" value="AAA"/>
    <property type="match status" value="1"/>
</dbReference>
<protein>
    <submittedName>
        <fullName evidence="4">AAA family ATPase</fullName>
    </submittedName>
</protein>
<evidence type="ECO:0000259" key="3">
    <source>
        <dbReference type="SMART" id="SM00382"/>
    </source>
</evidence>
<evidence type="ECO:0000256" key="1">
    <source>
        <dbReference type="RuleBase" id="RU003651"/>
    </source>
</evidence>
<dbReference type="Proteomes" id="UP001170651">
    <property type="component" value="Unassembled WGS sequence"/>
</dbReference>
<keyword evidence="2" id="KW-0472">Membrane</keyword>
<dbReference type="GO" id="GO:0004176">
    <property type="term" value="F:ATP-dependent peptidase activity"/>
    <property type="evidence" value="ECO:0007669"/>
    <property type="project" value="TreeGrafter"/>
</dbReference>
<feature type="transmembrane region" description="Helical" evidence="2">
    <location>
        <begin position="30"/>
        <end position="54"/>
    </location>
</feature>
<dbReference type="InterPro" id="IPR003959">
    <property type="entry name" value="ATPase_AAA_core"/>
</dbReference>
<dbReference type="GO" id="GO:0006508">
    <property type="term" value="P:proteolysis"/>
    <property type="evidence" value="ECO:0007669"/>
    <property type="project" value="TreeGrafter"/>
</dbReference>
<dbReference type="RefSeq" id="WP_213680462.1">
    <property type="nucleotide sequence ID" value="NZ_JALQCT010000013.1"/>
</dbReference>
<accession>A0A9K3WSW1</accession>
<name>A0A9K3WSW1_9MOLU</name>
<dbReference type="InterPro" id="IPR027417">
    <property type="entry name" value="P-loop_NTPase"/>
</dbReference>
<dbReference type="InterPro" id="IPR003960">
    <property type="entry name" value="ATPase_AAA_CS"/>
</dbReference>
<dbReference type="GO" id="GO:0005524">
    <property type="term" value="F:ATP binding"/>
    <property type="evidence" value="ECO:0007669"/>
    <property type="project" value="UniProtKB-KW"/>
</dbReference>
<organism evidence="4 5">
    <name type="scientific">Candidatus Phytoplasma australasiaticum subsp. australasiaticum</name>
    <dbReference type="NCBI Taxonomy" id="2832407"/>
    <lineage>
        <taxon>Bacteria</taxon>
        <taxon>Bacillati</taxon>
        <taxon>Mycoplasmatota</taxon>
        <taxon>Mollicutes</taxon>
        <taxon>Acholeplasmatales</taxon>
        <taxon>Acholeplasmataceae</taxon>
        <taxon>Candidatus Phytoplasma</taxon>
        <taxon>16SrII (Peanut WB group)</taxon>
        <taxon>Candidatus Phytoplasma australasiaticum</taxon>
    </lineage>
</organism>
<dbReference type="EMBL" id="JAOSIW010000012">
    <property type="protein sequence ID" value="MDO8054605.1"/>
    <property type="molecule type" value="Genomic_DNA"/>
</dbReference>
<dbReference type="SUPFAM" id="SSF52540">
    <property type="entry name" value="P-loop containing nucleoside triphosphate hydrolases"/>
    <property type="match status" value="1"/>
</dbReference>
<proteinExistence type="inferred from homology"/>
<dbReference type="AlphaFoldDB" id="A0A9K3WSW1"/>
<feature type="domain" description="AAA+ ATPase" evidence="3">
    <location>
        <begin position="133"/>
        <end position="274"/>
    </location>
</feature>
<keyword evidence="2" id="KW-1133">Transmembrane helix</keyword>
<sequence length="388" mass="44866">MEEQTRNLSDDKVLKLSEAKRQKLLKKTRLFIIIRLIIDFLLLIMALISLIFIFNNNFYLRKLKSDTSSQDLQNYYNLVNDSDISETFYPTNSDNFPDFATLSGFESEKVIANSFILYVKKPEKFKNLGLIDPPSGILLYGTPGTGKTTFARAIAKETQLPFFEVSASIFSKKYRGQAVQMIRNLFRDVRKISKKYPGVILFIDECETIFCKLERLSGDAEIMNIVNQFKTELTSVENDPEHPIFILGATNNFMQIDDAIKSRFTYSIKVNPGNKTERRKFLEFLMEQKLKNPYSSEAKNFLYEVINEALERIDITKNYDFLKTNRTLENLMKSAAMNFATKRASNDDDSKETVDIDDLKEAYSRIIVTDTDLKILNQVEQELKNQQS</sequence>
<dbReference type="PANTHER" id="PTHR23076:SF97">
    <property type="entry name" value="ATP-DEPENDENT ZINC METALLOPROTEASE YME1L1"/>
    <property type="match status" value="1"/>
</dbReference>
<gene>
    <name evidence="4" type="ORF">OC696_01845</name>
</gene>
<evidence type="ECO:0000256" key="2">
    <source>
        <dbReference type="SAM" id="Phobius"/>
    </source>
</evidence>
<evidence type="ECO:0000313" key="5">
    <source>
        <dbReference type="Proteomes" id="UP001170651"/>
    </source>
</evidence>